<dbReference type="GO" id="GO:0006355">
    <property type="term" value="P:regulation of DNA-templated transcription"/>
    <property type="evidence" value="ECO:0007669"/>
    <property type="project" value="InterPro"/>
</dbReference>
<evidence type="ECO:0000313" key="6">
    <source>
        <dbReference type="Proteomes" id="UP000663844"/>
    </source>
</evidence>
<dbReference type="AlphaFoldDB" id="A0A819PL69"/>
<organism evidence="5 6">
    <name type="scientific">Adineta steineri</name>
    <dbReference type="NCBI Taxonomy" id="433720"/>
    <lineage>
        <taxon>Eukaryota</taxon>
        <taxon>Metazoa</taxon>
        <taxon>Spiralia</taxon>
        <taxon>Gnathifera</taxon>
        <taxon>Rotifera</taxon>
        <taxon>Eurotatoria</taxon>
        <taxon>Bdelloidea</taxon>
        <taxon>Adinetida</taxon>
        <taxon>Adinetidae</taxon>
        <taxon>Adineta</taxon>
    </lineage>
</organism>
<dbReference type="Proteomes" id="UP000663844">
    <property type="component" value="Unassembled WGS sequence"/>
</dbReference>
<reference evidence="5" key="1">
    <citation type="submission" date="2021-02" db="EMBL/GenBank/DDBJ databases">
        <authorList>
            <person name="Nowell W R."/>
        </authorList>
    </citation>
    <scope>NUCLEOTIDE SEQUENCE</scope>
</reference>
<dbReference type="SUPFAM" id="SSF46689">
    <property type="entry name" value="Homeodomain-like"/>
    <property type="match status" value="1"/>
</dbReference>
<evidence type="ECO:0000313" key="5">
    <source>
        <dbReference type="EMBL" id="CAF4015122.1"/>
    </source>
</evidence>
<accession>A0A819PL69</accession>
<sequence length="130" mass="15433">MSTEKPVYYIHSKCPWTDDEICYMKKFIAETPYPTRADKEQMMDDTGLSYDDINNKIKRIKTQSKKEKLKQEKTMVTLEQKEVKDERGAGQYLLSIISTNNAIKLYNIMMQRDNYDDIIDDQHIKPKLDR</sequence>
<name>A0A819PL69_9BILA</name>
<dbReference type="InterPro" id="IPR001356">
    <property type="entry name" value="HD"/>
</dbReference>
<evidence type="ECO:0000256" key="2">
    <source>
        <dbReference type="ARBA" id="ARBA00023155"/>
    </source>
</evidence>
<dbReference type="GO" id="GO:0003677">
    <property type="term" value="F:DNA binding"/>
    <property type="evidence" value="ECO:0007669"/>
    <property type="project" value="UniProtKB-KW"/>
</dbReference>
<comment type="caution">
    <text evidence="5">The sequence shown here is derived from an EMBL/GenBank/DDBJ whole genome shotgun (WGS) entry which is preliminary data.</text>
</comment>
<dbReference type="CDD" id="cd00086">
    <property type="entry name" value="homeodomain"/>
    <property type="match status" value="1"/>
</dbReference>
<feature type="domain" description="KN homeodomain" evidence="4">
    <location>
        <begin position="31"/>
        <end position="55"/>
    </location>
</feature>
<dbReference type="InterPro" id="IPR008422">
    <property type="entry name" value="KN_HD"/>
</dbReference>
<keyword evidence="2" id="KW-0371">Homeobox</keyword>
<dbReference type="Pfam" id="PF05920">
    <property type="entry name" value="Homeobox_KN"/>
    <property type="match status" value="1"/>
</dbReference>
<keyword evidence="3" id="KW-0539">Nucleus</keyword>
<dbReference type="InterPro" id="IPR009057">
    <property type="entry name" value="Homeodomain-like_sf"/>
</dbReference>
<proteinExistence type="predicted"/>
<protein>
    <recommendedName>
        <fullName evidence="4">KN homeodomain domain-containing protein</fullName>
    </recommendedName>
</protein>
<dbReference type="EMBL" id="CAJOAZ010003556">
    <property type="protein sequence ID" value="CAF4015122.1"/>
    <property type="molecule type" value="Genomic_DNA"/>
</dbReference>
<evidence type="ECO:0000256" key="1">
    <source>
        <dbReference type="ARBA" id="ARBA00023125"/>
    </source>
</evidence>
<evidence type="ECO:0000259" key="4">
    <source>
        <dbReference type="Pfam" id="PF05920"/>
    </source>
</evidence>
<gene>
    <name evidence="5" type="ORF">OXD698_LOCUS30348</name>
</gene>
<keyword evidence="1" id="KW-0238">DNA-binding</keyword>
<dbReference type="Gene3D" id="1.10.10.60">
    <property type="entry name" value="Homeodomain-like"/>
    <property type="match status" value="1"/>
</dbReference>
<evidence type="ECO:0000256" key="3">
    <source>
        <dbReference type="ARBA" id="ARBA00023242"/>
    </source>
</evidence>